<dbReference type="RefSeq" id="XP_003655995.1">
    <property type="nucleotide sequence ID" value="XM_003655947.1"/>
</dbReference>
<keyword evidence="3" id="KW-1185">Reference proteome</keyword>
<dbReference type="STRING" id="578455.G2RA71"/>
<evidence type="ECO:0000313" key="2">
    <source>
        <dbReference type="EMBL" id="AEO69659.1"/>
    </source>
</evidence>
<evidence type="ECO:0000313" key="3">
    <source>
        <dbReference type="Proteomes" id="UP000008181"/>
    </source>
</evidence>
<reference evidence="2 3" key="1">
    <citation type="journal article" date="2011" name="Nat. Biotechnol.">
        <title>Comparative genomic analysis of the thermophilic biomass-degrading fungi Myceliophthora thermophila and Thielavia terrestris.</title>
        <authorList>
            <person name="Berka R.M."/>
            <person name="Grigoriev I.V."/>
            <person name="Otillar R."/>
            <person name="Salamov A."/>
            <person name="Grimwood J."/>
            <person name="Reid I."/>
            <person name="Ishmael N."/>
            <person name="John T."/>
            <person name="Darmond C."/>
            <person name="Moisan M.-C."/>
            <person name="Henrissat B."/>
            <person name="Coutinho P.M."/>
            <person name="Lombard V."/>
            <person name="Natvig D.O."/>
            <person name="Lindquist E."/>
            <person name="Schmutz J."/>
            <person name="Lucas S."/>
            <person name="Harris P."/>
            <person name="Powlowski J."/>
            <person name="Bellemare A."/>
            <person name="Taylor D."/>
            <person name="Butler G."/>
            <person name="de Vries R.P."/>
            <person name="Allijn I.E."/>
            <person name="van den Brink J."/>
            <person name="Ushinsky S."/>
            <person name="Storms R."/>
            <person name="Powell A.J."/>
            <person name="Paulsen I.T."/>
            <person name="Elbourne L.D.H."/>
            <person name="Baker S.E."/>
            <person name="Magnuson J."/>
            <person name="LaBoissiere S."/>
            <person name="Clutterbuck A.J."/>
            <person name="Martinez D."/>
            <person name="Wogulis M."/>
            <person name="de Leon A.L."/>
            <person name="Rey M.W."/>
            <person name="Tsang A."/>
        </authorList>
    </citation>
    <scope>NUCLEOTIDE SEQUENCE [LARGE SCALE GENOMIC DNA]</scope>
    <source>
        <strain evidence="3">ATCC 38088 / NRRL 8126</strain>
    </source>
</reference>
<dbReference type="KEGG" id="ttt:THITE_2120342"/>
<sequence length="933" mass="101774">MAAKLQIHTPYVLQTLPRPLDGPDRPGRYHAGEVFGQKHGCKRRKRTELAVAVDGVAVYIYDVLSSQAATSYLVSPQSVFTCAPYSLRWRPASSKTTTRYTYVSLSTNKSSSVSAQREIKLFKEETSGAGTTMAAPVSRALHCDAPIIHIFASSPRHSPINVTGGESPNNDLFAVAADGTILCLNGETLEERWQTAPSALSKELLTSSKTGLHVDFAQLTSAADVVDGMFGGRSELFGVFQEPIHREGFNPDFLVVITSQGSSHSRHLHLLALPSEREARQTNDERLISVFVAPFPAEAGQTQFQLDVRSGTLQSLSGGAIATYGFNNGIPRLENKLQLPELASFLRLSKTSVLAALGDSFSVYNPIYRSLQATTPLGSGETAESNGPVDLITYLGGRELALGLRGANLIAIQIEAPKNRNSKRGAEGLLTDAIRRGISRDPSHKRKRVRADIAVSAVLAEPLPGTSDEAWLEWQSKSAKADELLGDNDLRSWEELLAEVFRVKIKPSEVATENGVLANGTASPTQPLEWEWPSSRADYSRVDRRWVFYAIGRVFAWDQQSQGSKTSRLVCRLPESNVLNYLVDAGHLSTSNIKSAFKHEVREADEVDDFLGEEVPTLLAQVDPTMELLVGYISGTQLGPTELVASIKLLLRSLGLFEDSFKFLQARLTESGEQGHDHENEAVNRALDRAEEELEITEHYLGGHRTRGLGVAFSKLGACPAGATVRSLRRLFRVEEIIGLMNVLRAELIKDGWTTRYLDRTSADQDEIDAPPDGSIQLIADLMSRCIDSVGLAGWMASDTMLAGSRNQEDSADFFSQFQAEVSVALEGVMEAVRLQGALAETVSYARRARKAYVESTKGKAVSMHLTEELPLGLKTDSRISAERVRSGGEIVPRSSRQIGHFVGKKRGVYSVQRISEETLLGGGGAAAVRQGR</sequence>
<keyword evidence="1" id="KW-0175">Coiled coil</keyword>
<dbReference type="GeneID" id="11524571"/>
<dbReference type="OrthoDB" id="5330858at2759"/>
<dbReference type="eggNOG" id="ENOG502S1FV">
    <property type="taxonomic scope" value="Eukaryota"/>
</dbReference>
<dbReference type="AlphaFoldDB" id="G2RA71"/>
<gene>
    <name evidence="2" type="ORF">THITE_2120342</name>
</gene>
<dbReference type="EMBL" id="CP003012">
    <property type="protein sequence ID" value="AEO69659.1"/>
    <property type="molecule type" value="Genomic_DNA"/>
</dbReference>
<name>G2RA71_THETT</name>
<dbReference type="HOGENOM" id="CLU_013566_0_0_1"/>
<proteinExistence type="predicted"/>
<dbReference type="Proteomes" id="UP000008181">
    <property type="component" value="Chromosome 4"/>
</dbReference>
<accession>G2RA71</accession>
<feature type="coiled-coil region" evidence="1">
    <location>
        <begin position="673"/>
        <end position="700"/>
    </location>
</feature>
<protein>
    <submittedName>
        <fullName evidence="2">Uncharacterized protein</fullName>
    </submittedName>
</protein>
<organism evidence="2 3">
    <name type="scientific">Thermothielavioides terrestris (strain ATCC 38088 / NRRL 8126)</name>
    <name type="common">Thielavia terrestris</name>
    <dbReference type="NCBI Taxonomy" id="578455"/>
    <lineage>
        <taxon>Eukaryota</taxon>
        <taxon>Fungi</taxon>
        <taxon>Dikarya</taxon>
        <taxon>Ascomycota</taxon>
        <taxon>Pezizomycotina</taxon>
        <taxon>Sordariomycetes</taxon>
        <taxon>Sordariomycetidae</taxon>
        <taxon>Sordariales</taxon>
        <taxon>Chaetomiaceae</taxon>
        <taxon>Thermothielavioides</taxon>
        <taxon>Thermothielavioides terrestris</taxon>
    </lineage>
</organism>
<evidence type="ECO:0000256" key="1">
    <source>
        <dbReference type="SAM" id="Coils"/>
    </source>
</evidence>